<gene>
    <name evidence="1" type="ORF">H0235_016475</name>
</gene>
<evidence type="ECO:0000313" key="2">
    <source>
        <dbReference type="Proteomes" id="UP000600918"/>
    </source>
</evidence>
<dbReference type="EMBL" id="JACSDY010000020">
    <property type="protein sequence ID" value="KAF7396938.1"/>
    <property type="molecule type" value="Genomic_DNA"/>
</dbReference>
<comment type="caution">
    <text evidence="1">The sequence shown here is derived from an EMBL/GenBank/DDBJ whole genome shotgun (WGS) entry which is preliminary data.</text>
</comment>
<name>A0A834JYD6_VESPE</name>
<dbReference type="Proteomes" id="UP000600918">
    <property type="component" value="Unassembled WGS sequence"/>
</dbReference>
<protein>
    <submittedName>
        <fullName evidence="1">Uncharacterized protein</fullName>
    </submittedName>
</protein>
<evidence type="ECO:0000313" key="1">
    <source>
        <dbReference type="EMBL" id="KAF7396938.1"/>
    </source>
</evidence>
<organism evidence="1 2">
    <name type="scientific">Vespula pensylvanica</name>
    <name type="common">Western yellow jacket</name>
    <name type="synonym">Wasp</name>
    <dbReference type="NCBI Taxonomy" id="30213"/>
    <lineage>
        <taxon>Eukaryota</taxon>
        <taxon>Metazoa</taxon>
        <taxon>Ecdysozoa</taxon>
        <taxon>Arthropoda</taxon>
        <taxon>Hexapoda</taxon>
        <taxon>Insecta</taxon>
        <taxon>Pterygota</taxon>
        <taxon>Neoptera</taxon>
        <taxon>Endopterygota</taxon>
        <taxon>Hymenoptera</taxon>
        <taxon>Apocrita</taxon>
        <taxon>Aculeata</taxon>
        <taxon>Vespoidea</taxon>
        <taxon>Vespidae</taxon>
        <taxon>Vespinae</taxon>
        <taxon>Vespula</taxon>
    </lineage>
</organism>
<dbReference type="AlphaFoldDB" id="A0A834JYD6"/>
<keyword evidence="2" id="KW-1185">Reference proteome</keyword>
<accession>A0A834JYD6</accession>
<proteinExistence type="predicted"/>
<sequence>MVILWNVHCEVGILGFERRQQSRSFDRLLLLPVQLYFGLRRGDLEIFADAIRASIKENLRKYNVVSFIFSKFYTIFFALDLDYGHSVEFGDLSPRVDSEIFAGNVHCEVGILGFERRQQSRSFDRLLLLPVQLCFGLRRGDLEILADAIRASIKENLRKYNVVSFIFSKFYTIFFALDLEYGHFVEFGDLSPRVDSEIFTDAIRVSINEE</sequence>
<reference evidence="1" key="1">
    <citation type="journal article" date="2020" name="G3 (Bethesda)">
        <title>High-Quality Assemblies for Three Invasive Social Wasps from the &lt;i&gt;Vespula&lt;/i&gt; Genus.</title>
        <authorList>
            <person name="Harrop T.W.R."/>
            <person name="Guhlin J."/>
            <person name="McLaughlin G.M."/>
            <person name="Permina E."/>
            <person name="Stockwell P."/>
            <person name="Gilligan J."/>
            <person name="Le Lec M.F."/>
            <person name="Gruber M.A.M."/>
            <person name="Quinn O."/>
            <person name="Lovegrove M."/>
            <person name="Duncan E.J."/>
            <person name="Remnant E.J."/>
            <person name="Van Eeckhoven J."/>
            <person name="Graham B."/>
            <person name="Knapp R.A."/>
            <person name="Langford K.W."/>
            <person name="Kronenberg Z."/>
            <person name="Press M.O."/>
            <person name="Eacker S.M."/>
            <person name="Wilson-Rankin E.E."/>
            <person name="Purcell J."/>
            <person name="Lester P.J."/>
            <person name="Dearden P.K."/>
        </authorList>
    </citation>
    <scope>NUCLEOTIDE SEQUENCE</scope>
    <source>
        <strain evidence="1">Volc-1</strain>
    </source>
</reference>